<evidence type="ECO:0000256" key="8">
    <source>
        <dbReference type="ARBA" id="ARBA00022989"/>
    </source>
</evidence>
<dbReference type="SUPFAM" id="SSF47384">
    <property type="entry name" value="Homodimeric domain of signal transducing histidine kinase"/>
    <property type="match status" value="1"/>
</dbReference>
<comment type="subcellular location">
    <subcellularLocation>
        <location evidence="2">Membrane</location>
    </subcellularLocation>
</comment>
<keyword evidence="6 12" id="KW-0812">Transmembrane</keyword>
<dbReference type="InterPro" id="IPR003594">
    <property type="entry name" value="HATPase_dom"/>
</dbReference>
<dbReference type="FunFam" id="3.30.565.10:FF:000006">
    <property type="entry name" value="Sensor histidine kinase WalK"/>
    <property type="match status" value="1"/>
</dbReference>
<dbReference type="CDD" id="cd06225">
    <property type="entry name" value="HAMP"/>
    <property type="match status" value="1"/>
</dbReference>
<evidence type="ECO:0000313" key="15">
    <source>
        <dbReference type="EMBL" id="ANO52715.1"/>
    </source>
</evidence>
<evidence type="ECO:0000259" key="14">
    <source>
        <dbReference type="PROSITE" id="PS50885"/>
    </source>
</evidence>
<proteinExistence type="predicted"/>
<dbReference type="Gene3D" id="1.10.287.130">
    <property type="match status" value="1"/>
</dbReference>
<dbReference type="PANTHER" id="PTHR45436:SF5">
    <property type="entry name" value="SENSOR HISTIDINE KINASE TRCS"/>
    <property type="match status" value="1"/>
</dbReference>
<evidence type="ECO:0000256" key="1">
    <source>
        <dbReference type="ARBA" id="ARBA00000085"/>
    </source>
</evidence>
<dbReference type="EC" id="2.7.13.3" evidence="3"/>
<evidence type="ECO:0000256" key="12">
    <source>
        <dbReference type="SAM" id="Phobius"/>
    </source>
</evidence>
<dbReference type="Pfam" id="PF00672">
    <property type="entry name" value="HAMP"/>
    <property type="match status" value="1"/>
</dbReference>
<keyword evidence="7" id="KW-0418">Kinase</keyword>
<dbReference type="EMBL" id="CP016268">
    <property type="protein sequence ID" value="ANO52715.1"/>
    <property type="molecule type" value="Genomic_DNA"/>
</dbReference>
<organism evidence="15 16">
    <name type="scientific">Woeseia oceani</name>
    <dbReference type="NCBI Taxonomy" id="1548547"/>
    <lineage>
        <taxon>Bacteria</taxon>
        <taxon>Pseudomonadati</taxon>
        <taxon>Pseudomonadota</taxon>
        <taxon>Gammaproteobacteria</taxon>
        <taxon>Woeseiales</taxon>
        <taxon>Woeseiaceae</taxon>
        <taxon>Woeseia</taxon>
    </lineage>
</organism>
<dbReference type="SMART" id="SM00388">
    <property type="entry name" value="HisKA"/>
    <property type="match status" value="1"/>
</dbReference>
<comment type="catalytic activity">
    <reaction evidence="1">
        <text>ATP + protein L-histidine = ADP + protein N-phospho-L-histidine.</text>
        <dbReference type="EC" id="2.7.13.3"/>
    </reaction>
</comment>
<keyword evidence="4" id="KW-0597">Phosphoprotein</keyword>
<dbReference type="Gene3D" id="3.30.565.10">
    <property type="entry name" value="Histidine kinase-like ATPase, C-terminal domain"/>
    <property type="match status" value="1"/>
</dbReference>
<sequence length="480" mass="51588">MRITIATRIFLALTLVTFVILGSSAVATRWTFEQGFLEYVGEQEAATIGNVAAALEELYRNEGSLASLAGNQRRWNDLFRMNSGRSAGREHAREPGPGARPGAGPGRPGPPPRDPLELGRRIALTDSDGVPIVGEPPGVGETTSTAVTIDGVAVGYIVLAPGMNLMDDLDERFARKQGRSILIIAGAGLVAAAIMAALLAQQLTRPVRALAKGTHAVAAGKYETRIAAQRNDELGDLARDFNQLAEYLERDRTSRQQWVADIAHELRTPLSVLHGELSAIEDGVRTFDAASQQSLKAEVNRLVGLVGELHHLSVLDEQGLDDQREIVDVVAVLHGMLDRARSRLLNNGIQLKQNLPAKSVTVSADVLKLEQLFSNLIENTLRYTDTPGTLTVTCRLDQQFVSIEFADSAPGVPDSALPRLFDRLFRVDSSRSRATGGSGLGLSICKAIVEAHGGTITALHSTQGGLTVRMQLPVVNRIVS</sequence>
<keyword evidence="9" id="KW-0902">Two-component regulatory system</keyword>
<evidence type="ECO:0000256" key="6">
    <source>
        <dbReference type="ARBA" id="ARBA00022692"/>
    </source>
</evidence>
<keyword evidence="16" id="KW-1185">Reference proteome</keyword>
<accession>A0A193LJJ9</accession>
<feature type="domain" description="HAMP" evidence="14">
    <location>
        <begin position="201"/>
        <end position="253"/>
    </location>
</feature>
<dbReference type="KEGG" id="woc:BA177_17320"/>
<evidence type="ECO:0000256" key="10">
    <source>
        <dbReference type="ARBA" id="ARBA00023136"/>
    </source>
</evidence>
<dbReference type="RefSeq" id="WP_068618309.1">
    <property type="nucleotide sequence ID" value="NZ_CP016268.1"/>
</dbReference>
<dbReference type="PANTHER" id="PTHR45436">
    <property type="entry name" value="SENSOR HISTIDINE KINASE YKOH"/>
    <property type="match status" value="1"/>
</dbReference>
<feature type="domain" description="Histidine kinase" evidence="13">
    <location>
        <begin position="261"/>
        <end position="476"/>
    </location>
</feature>
<dbReference type="PROSITE" id="PS50109">
    <property type="entry name" value="HIS_KIN"/>
    <property type="match status" value="1"/>
</dbReference>
<reference evidence="15 16" key="1">
    <citation type="submission" date="2016-06" db="EMBL/GenBank/DDBJ databases">
        <title>Complete genome sequence of a deep-branching marine Gamma Proteobacterium Woeseia oceani type strain XK5.</title>
        <authorList>
            <person name="Mu D."/>
            <person name="Du Z."/>
        </authorList>
    </citation>
    <scope>NUCLEOTIDE SEQUENCE [LARGE SCALE GENOMIC DNA]</scope>
    <source>
        <strain evidence="15 16">XK5</strain>
    </source>
</reference>
<name>A0A193LJJ9_9GAMM</name>
<dbReference type="InterPro" id="IPR036890">
    <property type="entry name" value="HATPase_C_sf"/>
</dbReference>
<evidence type="ECO:0000256" key="7">
    <source>
        <dbReference type="ARBA" id="ARBA00022777"/>
    </source>
</evidence>
<evidence type="ECO:0000256" key="2">
    <source>
        <dbReference type="ARBA" id="ARBA00004370"/>
    </source>
</evidence>
<evidence type="ECO:0000313" key="16">
    <source>
        <dbReference type="Proteomes" id="UP000092695"/>
    </source>
</evidence>
<evidence type="ECO:0000259" key="13">
    <source>
        <dbReference type="PROSITE" id="PS50109"/>
    </source>
</evidence>
<dbReference type="PRINTS" id="PR00344">
    <property type="entry name" value="BCTRLSENSOR"/>
</dbReference>
<dbReference type="GO" id="GO:0000155">
    <property type="term" value="F:phosphorelay sensor kinase activity"/>
    <property type="evidence" value="ECO:0007669"/>
    <property type="project" value="InterPro"/>
</dbReference>
<dbReference type="Gene3D" id="6.10.340.10">
    <property type="match status" value="1"/>
</dbReference>
<dbReference type="STRING" id="1548547.BA177_17320"/>
<keyword evidence="5" id="KW-0808">Transferase</keyword>
<dbReference type="CDD" id="cd00082">
    <property type="entry name" value="HisKA"/>
    <property type="match status" value="1"/>
</dbReference>
<dbReference type="InterPro" id="IPR004358">
    <property type="entry name" value="Sig_transdc_His_kin-like_C"/>
</dbReference>
<dbReference type="InterPro" id="IPR003661">
    <property type="entry name" value="HisK_dim/P_dom"/>
</dbReference>
<feature type="transmembrane region" description="Helical" evidence="12">
    <location>
        <begin position="181"/>
        <end position="200"/>
    </location>
</feature>
<dbReference type="SUPFAM" id="SSF158472">
    <property type="entry name" value="HAMP domain-like"/>
    <property type="match status" value="1"/>
</dbReference>
<evidence type="ECO:0000256" key="11">
    <source>
        <dbReference type="SAM" id="MobiDB-lite"/>
    </source>
</evidence>
<dbReference type="Pfam" id="PF02518">
    <property type="entry name" value="HATPase_c"/>
    <property type="match status" value="1"/>
</dbReference>
<dbReference type="OrthoDB" id="9804645at2"/>
<dbReference type="SUPFAM" id="SSF55874">
    <property type="entry name" value="ATPase domain of HSP90 chaperone/DNA topoisomerase II/histidine kinase"/>
    <property type="match status" value="1"/>
</dbReference>
<dbReference type="SMART" id="SM00304">
    <property type="entry name" value="HAMP"/>
    <property type="match status" value="1"/>
</dbReference>
<evidence type="ECO:0000256" key="5">
    <source>
        <dbReference type="ARBA" id="ARBA00022679"/>
    </source>
</evidence>
<dbReference type="InterPro" id="IPR050428">
    <property type="entry name" value="TCS_sensor_his_kinase"/>
</dbReference>
<feature type="region of interest" description="Disordered" evidence="11">
    <location>
        <begin position="84"/>
        <end position="118"/>
    </location>
</feature>
<evidence type="ECO:0000256" key="3">
    <source>
        <dbReference type="ARBA" id="ARBA00012438"/>
    </source>
</evidence>
<dbReference type="Pfam" id="PF00512">
    <property type="entry name" value="HisKA"/>
    <property type="match status" value="1"/>
</dbReference>
<dbReference type="AlphaFoldDB" id="A0A193LJJ9"/>
<gene>
    <name evidence="15" type="ORF">BA177_17320</name>
</gene>
<dbReference type="SMART" id="SM00387">
    <property type="entry name" value="HATPase_c"/>
    <property type="match status" value="1"/>
</dbReference>
<keyword evidence="10 12" id="KW-0472">Membrane</keyword>
<dbReference type="InterPro" id="IPR005467">
    <property type="entry name" value="His_kinase_dom"/>
</dbReference>
<dbReference type="InterPro" id="IPR036097">
    <property type="entry name" value="HisK_dim/P_sf"/>
</dbReference>
<protein>
    <recommendedName>
        <fullName evidence="3">histidine kinase</fullName>
        <ecNumber evidence="3">2.7.13.3</ecNumber>
    </recommendedName>
</protein>
<dbReference type="InterPro" id="IPR003660">
    <property type="entry name" value="HAMP_dom"/>
</dbReference>
<evidence type="ECO:0000256" key="9">
    <source>
        <dbReference type="ARBA" id="ARBA00023012"/>
    </source>
</evidence>
<keyword evidence="8 12" id="KW-1133">Transmembrane helix</keyword>
<dbReference type="PROSITE" id="PS50885">
    <property type="entry name" value="HAMP"/>
    <property type="match status" value="1"/>
</dbReference>
<dbReference type="GO" id="GO:0005886">
    <property type="term" value="C:plasma membrane"/>
    <property type="evidence" value="ECO:0007669"/>
    <property type="project" value="UniProtKB-ARBA"/>
</dbReference>
<dbReference type="Proteomes" id="UP000092695">
    <property type="component" value="Chromosome"/>
</dbReference>
<evidence type="ECO:0000256" key="4">
    <source>
        <dbReference type="ARBA" id="ARBA00022553"/>
    </source>
</evidence>